<evidence type="ECO:0000259" key="2">
    <source>
        <dbReference type="Pfam" id="PF03537"/>
    </source>
</evidence>
<evidence type="ECO:0000313" key="3">
    <source>
        <dbReference type="EMBL" id="UUY02780.1"/>
    </source>
</evidence>
<dbReference type="EMBL" id="CP088295">
    <property type="protein sequence ID" value="UUY02780.1"/>
    <property type="molecule type" value="Genomic_DNA"/>
</dbReference>
<keyword evidence="4" id="KW-1185">Reference proteome</keyword>
<dbReference type="Gene3D" id="3.20.20.70">
    <property type="entry name" value="Aldolase class I"/>
    <property type="match status" value="1"/>
</dbReference>
<feature type="chain" id="PRO_5046014961" evidence="1">
    <location>
        <begin position="28"/>
        <end position="287"/>
    </location>
</feature>
<dbReference type="RefSeq" id="WP_353863303.1">
    <property type="nucleotide sequence ID" value="NZ_CP088295.1"/>
</dbReference>
<dbReference type="Pfam" id="PF03537">
    <property type="entry name" value="Glyco_hydro_114"/>
    <property type="match status" value="1"/>
</dbReference>
<dbReference type="PANTHER" id="PTHR35882:SF2">
    <property type="entry name" value="PELA"/>
    <property type="match status" value="1"/>
</dbReference>
<dbReference type="PANTHER" id="PTHR35882">
    <property type="entry name" value="PELA"/>
    <property type="match status" value="1"/>
</dbReference>
<dbReference type="InterPro" id="IPR017853">
    <property type="entry name" value="GH"/>
</dbReference>
<proteinExistence type="predicted"/>
<dbReference type="Proteomes" id="UP001058860">
    <property type="component" value="Chromosome"/>
</dbReference>
<organism evidence="3 4">
    <name type="scientific">Svornostia abyssi</name>
    <dbReference type="NCBI Taxonomy" id="2898438"/>
    <lineage>
        <taxon>Bacteria</taxon>
        <taxon>Bacillati</taxon>
        <taxon>Actinomycetota</taxon>
        <taxon>Thermoleophilia</taxon>
        <taxon>Solirubrobacterales</taxon>
        <taxon>Baekduiaceae</taxon>
        <taxon>Svornostia</taxon>
    </lineage>
</organism>
<feature type="domain" description="Glycoside-hydrolase family GH114 TIM-barrel" evidence="2">
    <location>
        <begin position="49"/>
        <end position="276"/>
    </location>
</feature>
<sequence length="287" mass="30388">MGRWAAGAVMVVFGAVLALAPAAVAPAAPQPLADVQSFALALGNGTLRGDMATRYAAYDLIVVDGEEATAEQVAQLRAGGSKVLAYLSIGSIERWRPWAPKAIPYRMEPVAGWTGERYADTSKAGFRDLIVKEVAPAILGKGFDGLFLDNVDMIETHRRQRAGMFSLVRRLSALTHAQPGRAVMAQNGAGAITPIVGQLDAWNREDVTATWDGMGYRSVPAGASREAQAELRIMRRRGLLVTATDYTGADGTAVARRAVARACAAGALPFVSDIGLTRIPAQPLRCG</sequence>
<gene>
    <name evidence="3" type="ORF">LRS13_19135</name>
</gene>
<accession>A0ABY5PEA2</accession>
<dbReference type="InterPro" id="IPR013785">
    <property type="entry name" value="Aldolase_TIM"/>
</dbReference>
<name>A0ABY5PEA2_9ACTN</name>
<evidence type="ECO:0000313" key="4">
    <source>
        <dbReference type="Proteomes" id="UP001058860"/>
    </source>
</evidence>
<evidence type="ECO:0000256" key="1">
    <source>
        <dbReference type="SAM" id="SignalP"/>
    </source>
</evidence>
<feature type="signal peptide" evidence="1">
    <location>
        <begin position="1"/>
        <end position="27"/>
    </location>
</feature>
<keyword evidence="1" id="KW-0732">Signal</keyword>
<reference evidence="4" key="1">
    <citation type="submission" date="2021-11" db="EMBL/GenBank/DDBJ databases">
        <title>Cultivation dependent microbiological survey of springs from the worlds oldest radium mine currently devoted to the extraction of radon-saturated water.</title>
        <authorList>
            <person name="Kapinusova G."/>
            <person name="Smrhova T."/>
            <person name="Strejcek M."/>
            <person name="Suman J."/>
            <person name="Jani K."/>
            <person name="Pajer P."/>
            <person name="Uhlik O."/>
        </authorList>
    </citation>
    <scope>NUCLEOTIDE SEQUENCE [LARGE SCALE GENOMIC DNA]</scope>
    <source>
        <strain evidence="4">J379</strain>
    </source>
</reference>
<dbReference type="SUPFAM" id="SSF51445">
    <property type="entry name" value="(Trans)glycosidases"/>
    <property type="match status" value="1"/>
</dbReference>
<dbReference type="InterPro" id="IPR004352">
    <property type="entry name" value="GH114_TIM-barrel"/>
</dbReference>
<protein>
    <submittedName>
        <fullName evidence="3">Endo alpha-1,4 polygalactosaminidase</fullName>
    </submittedName>
</protein>